<dbReference type="EMBL" id="VDGT01000027">
    <property type="protein sequence ID" value="TNM25858.1"/>
    <property type="molecule type" value="Genomic_DNA"/>
</dbReference>
<dbReference type="Proteomes" id="UP000311713">
    <property type="component" value="Unassembled WGS sequence"/>
</dbReference>
<dbReference type="PANTHER" id="PTHR43296:SF2">
    <property type="entry name" value="PEROXISOMAL 2,4-DIENOYL-COA REDUCTASE [(3E)-ENOYL-COA-PRODUCING]"/>
    <property type="match status" value="1"/>
</dbReference>
<dbReference type="InterPro" id="IPR045017">
    <property type="entry name" value="DECR2-like"/>
</dbReference>
<reference evidence="4 5" key="1">
    <citation type="submission" date="2019-06" db="EMBL/GenBank/DDBJ databases">
        <title>Draft genome of Streptomyces sedi sp. JCM16909.</title>
        <authorList>
            <person name="Klykleung N."/>
            <person name="Tanasupawat S."/>
            <person name="Kudo T."/>
            <person name="Yuki M."/>
            <person name="Ohkuma M."/>
        </authorList>
    </citation>
    <scope>NUCLEOTIDE SEQUENCE [LARGE SCALE GENOMIC DNA]</scope>
    <source>
        <strain evidence="4 5">JCM 16909</strain>
    </source>
</reference>
<feature type="region of interest" description="Disordered" evidence="3">
    <location>
        <begin position="1"/>
        <end position="31"/>
    </location>
</feature>
<dbReference type="PRINTS" id="PR00081">
    <property type="entry name" value="GDHRDH"/>
</dbReference>
<organism evidence="4 5">
    <name type="scientific">Streptomyces sedi</name>
    <dbReference type="NCBI Taxonomy" id="555059"/>
    <lineage>
        <taxon>Bacteria</taxon>
        <taxon>Bacillati</taxon>
        <taxon>Actinomycetota</taxon>
        <taxon>Actinomycetes</taxon>
        <taxon>Kitasatosporales</taxon>
        <taxon>Streptomycetaceae</taxon>
        <taxon>Streptomyces</taxon>
    </lineage>
</organism>
<dbReference type="Pfam" id="PF13561">
    <property type="entry name" value="adh_short_C2"/>
    <property type="match status" value="1"/>
</dbReference>
<evidence type="ECO:0000256" key="2">
    <source>
        <dbReference type="ARBA" id="ARBA00023002"/>
    </source>
</evidence>
<keyword evidence="5" id="KW-1185">Reference proteome</keyword>
<dbReference type="CDD" id="cd05369">
    <property type="entry name" value="TER_DECR_SDR_a"/>
    <property type="match status" value="1"/>
</dbReference>
<accession>A0A5C4UQW1</accession>
<evidence type="ECO:0000313" key="4">
    <source>
        <dbReference type="EMBL" id="TNM25858.1"/>
    </source>
</evidence>
<gene>
    <name evidence="4" type="ORF">FH715_25920</name>
</gene>
<dbReference type="InterPro" id="IPR002347">
    <property type="entry name" value="SDR_fam"/>
</dbReference>
<dbReference type="PANTHER" id="PTHR43296">
    <property type="entry name" value="PEROXISOMAL 2,4-DIENOYL-COA REDUCTASE"/>
    <property type="match status" value="1"/>
</dbReference>
<name>A0A5C4UQW1_9ACTN</name>
<evidence type="ECO:0000256" key="3">
    <source>
        <dbReference type="SAM" id="MobiDB-lite"/>
    </source>
</evidence>
<evidence type="ECO:0000313" key="5">
    <source>
        <dbReference type="Proteomes" id="UP000311713"/>
    </source>
</evidence>
<keyword evidence="1" id="KW-0521">NADP</keyword>
<dbReference type="Gene3D" id="3.40.50.720">
    <property type="entry name" value="NAD(P)-binding Rossmann-like Domain"/>
    <property type="match status" value="1"/>
</dbReference>
<evidence type="ECO:0000256" key="1">
    <source>
        <dbReference type="ARBA" id="ARBA00022857"/>
    </source>
</evidence>
<dbReference type="OrthoDB" id="286404at2"/>
<keyword evidence="2" id="KW-0560">Oxidoreductase</keyword>
<protein>
    <submittedName>
        <fullName evidence="4">SDR family oxidoreductase</fullName>
    </submittedName>
</protein>
<dbReference type="InterPro" id="IPR036291">
    <property type="entry name" value="NAD(P)-bd_dom_sf"/>
</dbReference>
<feature type="compositionally biased region" description="Low complexity" evidence="3">
    <location>
        <begin position="1"/>
        <end position="23"/>
    </location>
</feature>
<sequence>MPNRFPAGRGRARGAGRLMAPGRGTRGSGPFAPDLLSGQVAVVTGGATGIGLETARQLLLHGARVAIASRRPDVLDEAAESLQTETGRPPLTAVCDVRDEQGVRALAERVTAELGAADIVVNNAAANFRMPAERMTRRAFQTVVDIDLVGTFTVTRAFVGPMLERGSGNIISMVVPEVGRGFPTFSHAGAAKAGIVSLTASWAREWGPRGVRVNAVAPGLVPTEGVMAHMYATEAEKDAEDIPLRRLGTVTDIANCVLFLSSDAASWITGTTMTVDGGNSTMHL</sequence>
<dbReference type="SUPFAM" id="SSF51735">
    <property type="entry name" value="NAD(P)-binding Rossmann-fold domains"/>
    <property type="match status" value="1"/>
</dbReference>
<dbReference type="GO" id="GO:0009062">
    <property type="term" value="P:fatty acid catabolic process"/>
    <property type="evidence" value="ECO:0007669"/>
    <property type="project" value="InterPro"/>
</dbReference>
<dbReference type="AlphaFoldDB" id="A0A5C4UQW1"/>
<proteinExistence type="predicted"/>
<comment type="caution">
    <text evidence="4">The sequence shown here is derived from an EMBL/GenBank/DDBJ whole genome shotgun (WGS) entry which is preliminary data.</text>
</comment>
<dbReference type="GO" id="GO:0008670">
    <property type="term" value="F:2,4-dienoyl-CoA reductase (NADPH) activity"/>
    <property type="evidence" value="ECO:0007669"/>
    <property type="project" value="InterPro"/>
</dbReference>
<dbReference type="FunFam" id="3.40.50.720:FF:000084">
    <property type="entry name" value="Short-chain dehydrogenase reductase"/>
    <property type="match status" value="1"/>
</dbReference>